<feature type="compositionally biased region" description="Basic and acidic residues" evidence="5">
    <location>
        <begin position="1"/>
        <end position="12"/>
    </location>
</feature>
<evidence type="ECO:0000256" key="5">
    <source>
        <dbReference type="SAM" id="MobiDB-lite"/>
    </source>
</evidence>
<reference evidence="7" key="1">
    <citation type="submission" date="2020-05" db="EMBL/GenBank/DDBJ databases">
        <title>Mycena genomes resolve the evolution of fungal bioluminescence.</title>
        <authorList>
            <person name="Tsai I.J."/>
        </authorList>
    </citation>
    <scope>NUCLEOTIDE SEQUENCE</scope>
    <source>
        <strain evidence="7">160909Yilan</strain>
    </source>
</reference>
<keyword evidence="3" id="KW-0779">Telomere</keyword>
<dbReference type="GO" id="GO:0010521">
    <property type="term" value="F:telomerase inhibitor activity"/>
    <property type="evidence" value="ECO:0007669"/>
    <property type="project" value="TreeGrafter"/>
</dbReference>
<protein>
    <submittedName>
        <fullName evidence="7">Telo-bind domain-containing protein</fullName>
    </submittedName>
</protein>
<name>A0A8H7D9M5_9AGAR</name>
<feature type="domain" description="Telomeric single stranded DNA binding POT1/Cdc13" evidence="6">
    <location>
        <begin position="474"/>
        <end position="620"/>
    </location>
</feature>
<comment type="caution">
    <text evidence="7">The sequence shown here is derived from an EMBL/GenBank/DDBJ whole genome shotgun (WGS) entry which is preliminary data.</text>
</comment>
<keyword evidence="2" id="KW-0158">Chromosome</keyword>
<feature type="compositionally biased region" description="Basic residues" evidence="5">
    <location>
        <begin position="370"/>
        <end position="385"/>
    </location>
</feature>
<dbReference type="Proteomes" id="UP000623467">
    <property type="component" value="Unassembled WGS sequence"/>
</dbReference>
<dbReference type="InterPro" id="IPR028389">
    <property type="entry name" value="POT1"/>
</dbReference>
<dbReference type="GO" id="GO:0016233">
    <property type="term" value="P:telomere capping"/>
    <property type="evidence" value="ECO:0007669"/>
    <property type="project" value="TreeGrafter"/>
</dbReference>
<evidence type="ECO:0000256" key="1">
    <source>
        <dbReference type="ARBA" id="ARBA00004574"/>
    </source>
</evidence>
<keyword evidence="4" id="KW-0238">DNA-binding</keyword>
<dbReference type="AlphaFoldDB" id="A0A8H7D9M5"/>
<keyword evidence="8" id="KW-1185">Reference proteome</keyword>
<accession>A0A8H7D9M5</accession>
<dbReference type="InterPro" id="IPR011564">
    <property type="entry name" value="Telomer_end-bd_POT1/Cdc13"/>
</dbReference>
<evidence type="ECO:0000256" key="4">
    <source>
        <dbReference type="ARBA" id="ARBA00023125"/>
    </source>
</evidence>
<evidence type="ECO:0000256" key="3">
    <source>
        <dbReference type="ARBA" id="ARBA00022895"/>
    </source>
</evidence>
<sequence length="1124" mass="124133">MKRVAEDIDRDSKRPRHENHGGDSTAIFRDQIHEKTASNLLSWTPGESGYVCGKICMKWPVIKGKYRLKMEIFSLVDGHKQFEVTFHGICGEEFRRRGLEFKMGQELKLSLNGAVAEKASSQGINLPVSLKYTEGVALVIVPKGQEPELKIDTWFQAPATHEPAEPSEALPSTNDDWFSTPRAPVPPVRAPAASNLMDIDEEPAVAVASPPAAAAVSPPVAAAVSQPAVRKPVSKPSAPPKPTNPLTNIRNSLPIATPSRPMSSHDSPRSSSAPSRPARVVSPATVHPPGSSTPKENPPYPGSLNESVSVSLPQVNRAPALNANQASSSKLLERTSAPTVETVQPADAIPPSESVTPVNPTSAEPEKVLNKKQRKNLTRREKRKQQQQQKAVKPLPDVPAVHPGAPRVAAPPPATLAVHTEAAIPARTSAVHPEAATPARAVSPVTAHSQPSPSVPDPAPPSPSSSRPPVPHNFTAIAQLEAPNGRWNVYSIIGIVTFSTTPSTTRKGDWSCSLRVVDPSNCDESYRPAKEGILVNLFRKNHKEWLPAANAGDVILLQDIKTTNNYGAVGVNGYSDKFKWAVYDRTKQEITHGSLGTAPESETLADGFGRLFTPFYHATDADLTYCVALDEWWQGVEAKRLAALGTIHQVEAETSFISPRTTRKHKLIEETRIDEYFDCTVRVLHGHPNGQTHRIYVTDGTPLQGAQPCRISEVPLSLIDFVMPIEMWDDARLEGPNILSNEYYLLKNVRLKQSRDGYAEGKLVEAKIYKLERDSVDQNPNLKALVERLQPYDKDMDVEPEVELKLIKDAKDRQFMSCVVELLHIDEHQHALYVTDYTAHPKLPAIKESWAAGLDGHVLKLALFNEQRAIIQQLSVGQLYTILQLRLQASSTAQEFRGTLGGSERFIIPVNPKSSVAGAWKEDLLQRKNKLKFPTESRMEIGSTVTPRRAAVSPPRDHRNFHSIKQVLETIECPRTFRVRARVVDFFPFKLNDSFKRTCTKCNKLISSHRLACFECSDLEKKYVKIISIFCLFIDDGEQQLQLSVSGNIPLLKGIEPTILLDDPEAARQFAQRMKPLLNNLEAVHDGMLTNETIEPEGSEMTLMLDSWQGADKKIKFGLRDHEA</sequence>
<feature type="compositionally biased region" description="Low complexity" evidence="5">
    <location>
        <begin position="258"/>
        <end position="284"/>
    </location>
</feature>
<evidence type="ECO:0000313" key="8">
    <source>
        <dbReference type="Proteomes" id="UP000623467"/>
    </source>
</evidence>
<feature type="region of interest" description="Disordered" evidence="5">
    <location>
        <begin position="160"/>
        <end position="186"/>
    </location>
</feature>
<feature type="compositionally biased region" description="Low complexity" evidence="5">
    <location>
        <begin position="227"/>
        <end position="236"/>
    </location>
</feature>
<feature type="compositionally biased region" description="Low complexity" evidence="5">
    <location>
        <begin position="398"/>
        <end position="408"/>
    </location>
</feature>
<dbReference type="SMART" id="SM00976">
    <property type="entry name" value="Telo_bind"/>
    <property type="match status" value="1"/>
</dbReference>
<dbReference type="Pfam" id="PF02765">
    <property type="entry name" value="POT1"/>
    <property type="match status" value="1"/>
</dbReference>
<feature type="region of interest" description="Disordered" evidence="5">
    <location>
        <begin position="320"/>
        <end position="412"/>
    </location>
</feature>
<dbReference type="GO" id="GO:0032210">
    <property type="term" value="P:regulation of telomere maintenance via telomerase"/>
    <property type="evidence" value="ECO:0007669"/>
    <property type="project" value="TreeGrafter"/>
</dbReference>
<feature type="compositionally biased region" description="Pro residues" evidence="5">
    <location>
        <begin position="453"/>
        <end position="471"/>
    </location>
</feature>
<dbReference type="GO" id="GO:0000783">
    <property type="term" value="C:nuclear telomere cap complex"/>
    <property type="evidence" value="ECO:0007669"/>
    <property type="project" value="TreeGrafter"/>
</dbReference>
<evidence type="ECO:0000256" key="2">
    <source>
        <dbReference type="ARBA" id="ARBA00022454"/>
    </source>
</evidence>
<feature type="compositionally biased region" description="Polar residues" evidence="5">
    <location>
        <begin position="322"/>
        <end position="342"/>
    </location>
</feature>
<dbReference type="EMBL" id="JACAZH010000007">
    <property type="protein sequence ID" value="KAF7363806.1"/>
    <property type="molecule type" value="Genomic_DNA"/>
</dbReference>
<feature type="compositionally biased region" description="Polar residues" evidence="5">
    <location>
        <begin position="353"/>
        <end position="362"/>
    </location>
</feature>
<feature type="region of interest" description="Disordered" evidence="5">
    <location>
        <begin position="227"/>
        <end position="307"/>
    </location>
</feature>
<dbReference type="InterPro" id="IPR012340">
    <property type="entry name" value="NA-bd_OB-fold"/>
</dbReference>
<organism evidence="7 8">
    <name type="scientific">Mycena sanguinolenta</name>
    <dbReference type="NCBI Taxonomy" id="230812"/>
    <lineage>
        <taxon>Eukaryota</taxon>
        <taxon>Fungi</taxon>
        <taxon>Dikarya</taxon>
        <taxon>Basidiomycota</taxon>
        <taxon>Agaricomycotina</taxon>
        <taxon>Agaricomycetes</taxon>
        <taxon>Agaricomycetidae</taxon>
        <taxon>Agaricales</taxon>
        <taxon>Marasmiineae</taxon>
        <taxon>Mycenaceae</taxon>
        <taxon>Mycena</taxon>
    </lineage>
</organism>
<comment type="subcellular location">
    <subcellularLocation>
        <location evidence="1">Chromosome</location>
        <location evidence="1">Telomere</location>
    </subcellularLocation>
</comment>
<proteinExistence type="predicted"/>
<gene>
    <name evidence="7" type="ORF">MSAN_01038500</name>
</gene>
<dbReference type="Gene3D" id="2.40.50.140">
    <property type="entry name" value="Nucleic acid-binding proteins"/>
    <property type="match status" value="3"/>
</dbReference>
<evidence type="ECO:0000259" key="6">
    <source>
        <dbReference type="SMART" id="SM00976"/>
    </source>
</evidence>
<evidence type="ECO:0000313" key="7">
    <source>
        <dbReference type="EMBL" id="KAF7363806.1"/>
    </source>
</evidence>
<dbReference type="OrthoDB" id="2186770at2759"/>
<dbReference type="PANTHER" id="PTHR14513">
    <property type="entry name" value="PROTECTION OF TELOMERES 1"/>
    <property type="match status" value="1"/>
</dbReference>
<dbReference type="SUPFAM" id="SSF50249">
    <property type="entry name" value="Nucleic acid-binding proteins"/>
    <property type="match status" value="1"/>
</dbReference>
<dbReference type="PANTHER" id="PTHR14513:SF0">
    <property type="entry name" value="PROTECTION OF TELOMERES PROTEIN 1"/>
    <property type="match status" value="1"/>
</dbReference>
<feature type="region of interest" description="Disordered" evidence="5">
    <location>
        <begin position="1"/>
        <end position="26"/>
    </location>
</feature>
<feature type="region of interest" description="Disordered" evidence="5">
    <location>
        <begin position="430"/>
        <end position="472"/>
    </location>
</feature>
<dbReference type="GO" id="GO:0098505">
    <property type="term" value="F:G-rich strand telomeric DNA binding"/>
    <property type="evidence" value="ECO:0007669"/>
    <property type="project" value="TreeGrafter"/>
</dbReference>